<evidence type="ECO:0000259" key="11">
    <source>
        <dbReference type="Pfam" id="PF02518"/>
    </source>
</evidence>
<evidence type="ECO:0000256" key="8">
    <source>
        <dbReference type="ARBA" id="ARBA00023012"/>
    </source>
</evidence>
<feature type="region of interest" description="Disordered" evidence="9">
    <location>
        <begin position="1"/>
        <end position="23"/>
    </location>
</feature>
<feature type="domain" description="DUF7134" evidence="13">
    <location>
        <begin position="30"/>
        <end position="173"/>
    </location>
</feature>
<dbReference type="CDD" id="cd16917">
    <property type="entry name" value="HATPase_UhpB-NarQ-NarX-like"/>
    <property type="match status" value="1"/>
</dbReference>
<keyword evidence="5" id="KW-0547">Nucleotide-binding</keyword>
<evidence type="ECO:0000256" key="7">
    <source>
        <dbReference type="ARBA" id="ARBA00022840"/>
    </source>
</evidence>
<feature type="transmembrane region" description="Helical" evidence="10">
    <location>
        <begin position="161"/>
        <end position="180"/>
    </location>
</feature>
<evidence type="ECO:0000256" key="1">
    <source>
        <dbReference type="ARBA" id="ARBA00000085"/>
    </source>
</evidence>
<reference evidence="14 15" key="1">
    <citation type="journal article" date="2019" name="Int. J. Syst. Evol. Microbiol.">
        <title>The Global Catalogue of Microorganisms (GCM) 10K type strain sequencing project: providing services to taxonomists for standard genome sequencing and annotation.</title>
        <authorList>
            <consortium name="The Broad Institute Genomics Platform"/>
            <consortium name="The Broad Institute Genome Sequencing Center for Infectious Disease"/>
            <person name="Wu L."/>
            <person name="Ma J."/>
        </authorList>
    </citation>
    <scope>NUCLEOTIDE SEQUENCE [LARGE SCALE GENOMIC DNA]</scope>
    <source>
        <strain evidence="14 15">JCM 16365</strain>
    </source>
</reference>
<accession>A0ABN3PDG3</accession>
<keyword evidence="7" id="KW-0067">ATP-binding</keyword>
<evidence type="ECO:0000256" key="9">
    <source>
        <dbReference type="SAM" id="MobiDB-lite"/>
    </source>
</evidence>
<feature type="domain" description="Histidine kinase/HSP90-like ATPase" evidence="11">
    <location>
        <begin position="322"/>
        <end position="410"/>
    </location>
</feature>
<evidence type="ECO:0000313" key="15">
    <source>
        <dbReference type="Proteomes" id="UP001500274"/>
    </source>
</evidence>
<dbReference type="Pfam" id="PF02518">
    <property type="entry name" value="HATPase_c"/>
    <property type="match status" value="1"/>
</dbReference>
<dbReference type="Gene3D" id="1.20.5.1930">
    <property type="match status" value="1"/>
</dbReference>
<evidence type="ECO:0000256" key="6">
    <source>
        <dbReference type="ARBA" id="ARBA00022777"/>
    </source>
</evidence>
<name>A0ABN3PDG3_9MICO</name>
<keyword evidence="3" id="KW-0597">Phosphoprotein</keyword>
<sequence>MSTSSQAVAGAESTPPDDGLLLPRPPGAVRRYWARHPRFADALVAFFAFVLSGPGLVAAAPMDPAWAPFGMIVSIAVPASTAIALLWRRRFPLAVFLVAALPYPFAPYPMLPSGVALAIAVYSLSVYRSSRAAWASAGIVSGALVISGAVRVVLGESWSSAIGATIATMVMLLIGALIGANVGGRKRYVEALIERSRQLTIERDQQAQLAAAAERTRIAREMHDIVSHSLTVIVALSEGAAATTDTERARSAARTAADTARDALTEMRAMLGVLRTDDTGRAPLAPLTAPSPREVVATAQGAGYPVVLRTSGRTSTHAPTTELAIGRVVQEGMTNAMRHAPRATEAVVEIREDPDAVRIRITNDGVPPERADDNPGFGLRGLTERVSHAGGTLRTRRGDGTWTLDVWLPTEEDTR</sequence>
<dbReference type="Gene3D" id="3.30.565.10">
    <property type="entry name" value="Histidine kinase-like ATPase, C-terminal domain"/>
    <property type="match status" value="1"/>
</dbReference>
<feature type="transmembrane region" description="Helical" evidence="10">
    <location>
        <begin position="39"/>
        <end position="60"/>
    </location>
</feature>
<dbReference type="Pfam" id="PF23539">
    <property type="entry name" value="DUF7134"/>
    <property type="match status" value="1"/>
</dbReference>
<dbReference type="RefSeq" id="WP_344228322.1">
    <property type="nucleotide sequence ID" value="NZ_BAAARI010000011.1"/>
</dbReference>
<comment type="caution">
    <text evidence="14">The sequence shown here is derived from an EMBL/GenBank/DDBJ whole genome shotgun (WGS) entry which is preliminary data.</text>
</comment>
<dbReference type="InterPro" id="IPR036890">
    <property type="entry name" value="HATPase_C_sf"/>
</dbReference>
<dbReference type="InterPro" id="IPR055558">
    <property type="entry name" value="DUF7134"/>
</dbReference>
<dbReference type="PANTHER" id="PTHR24421">
    <property type="entry name" value="NITRATE/NITRITE SENSOR PROTEIN NARX-RELATED"/>
    <property type="match status" value="1"/>
</dbReference>
<dbReference type="Proteomes" id="UP001500274">
    <property type="component" value="Unassembled WGS sequence"/>
</dbReference>
<keyword evidence="10" id="KW-0472">Membrane</keyword>
<evidence type="ECO:0000256" key="5">
    <source>
        <dbReference type="ARBA" id="ARBA00022741"/>
    </source>
</evidence>
<dbReference type="EMBL" id="BAAARI010000011">
    <property type="protein sequence ID" value="GAA2577033.1"/>
    <property type="molecule type" value="Genomic_DNA"/>
</dbReference>
<keyword evidence="8" id="KW-0902">Two-component regulatory system</keyword>
<evidence type="ECO:0000256" key="2">
    <source>
        <dbReference type="ARBA" id="ARBA00012438"/>
    </source>
</evidence>
<keyword evidence="6 14" id="KW-0418">Kinase</keyword>
<feature type="transmembrane region" description="Helical" evidence="10">
    <location>
        <begin position="66"/>
        <end position="87"/>
    </location>
</feature>
<dbReference type="GO" id="GO:0016301">
    <property type="term" value="F:kinase activity"/>
    <property type="evidence" value="ECO:0007669"/>
    <property type="project" value="UniProtKB-KW"/>
</dbReference>
<feature type="transmembrane region" description="Helical" evidence="10">
    <location>
        <begin position="133"/>
        <end position="154"/>
    </location>
</feature>
<evidence type="ECO:0000256" key="3">
    <source>
        <dbReference type="ARBA" id="ARBA00022553"/>
    </source>
</evidence>
<dbReference type="EC" id="2.7.13.3" evidence="2"/>
<evidence type="ECO:0000256" key="4">
    <source>
        <dbReference type="ARBA" id="ARBA00022679"/>
    </source>
</evidence>
<dbReference type="InterPro" id="IPR003594">
    <property type="entry name" value="HATPase_dom"/>
</dbReference>
<organism evidence="14 15">
    <name type="scientific">Microbacterium binotii</name>
    <dbReference type="NCBI Taxonomy" id="462710"/>
    <lineage>
        <taxon>Bacteria</taxon>
        <taxon>Bacillati</taxon>
        <taxon>Actinomycetota</taxon>
        <taxon>Actinomycetes</taxon>
        <taxon>Micrococcales</taxon>
        <taxon>Microbacteriaceae</taxon>
        <taxon>Microbacterium</taxon>
    </lineage>
</organism>
<comment type="catalytic activity">
    <reaction evidence="1">
        <text>ATP + protein L-histidine = ADP + protein N-phospho-L-histidine.</text>
        <dbReference type="EC" id="2.7.13.3"/>
    </reaction>
</comment>
<evidence type="ECO:0000259" key="12">
    <source>
        <dbReference type="Pfam" id="PF07730"/>
    </source>
</evidence>
<keyword evidence="15" id="KW-1185">Reference proteome</keyword>
<protein>
    <recommendedName>
        <fullName evidence="2">histidine kinase</fullName>
        <ecNumber evidence="2">2.7.13.3</ecNumber>
    </recommendedName>
</protein>
<gene>
    <name evidence="14" type="ORF">GCM10009862_15450</name>
</gene>
<dbReference type="Pfam" id="PF07730">
    <property type="entry name" value="HisKA_3"/>
    <property type="match status" value="1"/>
</dbReference>
<keyword evidence="10" id="KW-1133">Transmembrane helix</keyword>
<dbReference type="PANTHER" id="PTHR24421:SF10">
    <property type="entry name" value="NITRATE_NITRITE SENSOR PROTEIN NARQ"/>
    <property type="match status" value="1"/>
</dbReference>
<evidence type="ECO:0000259" key="13">
    <source>
        <dbReference type="Pfam" id="PF23539"/>
    </source>
</evidence>
<evidence type="ECO:0000313" key="14">
    <source>
        <dbReference type="EMBL" id="GAA2577033.1"/>
    </source>
</evidence>
<dbReference type="InterPro" id="IPR050482">
    <property type="entry name" value="Sensor_HK_TwoCompSys"/>
</dbReference>
<dbReference type="SUPFAM" id="SSF55874">
    <property type="entry name" value="ATPase domain of HSP90 chaperone/DNA topoisomerase II/histidine kinase"/>
    <property type="match status" value="1"/>
</dbReference>
<dbReference type="InterPro" id="IPR011712">
    <property type="entry name" value="Sig_transdc_His_kin_sub3_dim/P"/>
</dbReference>
<feature type="transmembrane region" description="Helical" evidence="10">
    <location>
        <begin position="108"/>
        <end position="127"/>
    </location>
</feature>
<proteinExistence type="predicted"/>
<keyword evidence="4" id="KW-0808">Transferase</keyword>
<feature type="domain" description="Signal transduction histidine kinase subgroup 3 dimerisation and phosphoacceptor" evidence="12">
    <location>
        <begin position="214"/>
        <end position="278"/>
    </location>
</feature>
<evidence type="ECO:0000256" key="10">
    <source>
        <dbReference type="SAM" id="Phobius"/>
    </source>
</evidence>
<keyword evidence="10" id="KW-0812">Transmembrane</keyword>